<reference evidence="1 2" key="1">
    <citation type="submission" date="2018-05" db="EMBL/GenBank/DDBJ databases">
        <title>Lactobacillus salivarius genome sequencing and assembly.</title>
        <authorList>
            <person name="Audisio C."/>
            <person name="Albarracin L."/>
            <person name="Torres M.J."/>
            <person name="Hebert E.M."/>
            <person name="Saavedra L."/>
        </authorList>
    </citation>
    <scope>NUCLEOTIDE SEQUENCE [LARGE SCALE GENOMIC DNA]</scope>
    <source>
        <strain evidence="1 2">A3iob</strain>
    </source>
</reference>
<sequence length="110" mass="13012">MNLKKELTKLVEKEVEDIKEKNKVKNIGELIKNKSTISTLKNIYDTRDLLLELYDINEESQMKAKLKKYGLDKVFDELSNNHYIAYYNNFEGDDRIVWIIDDLDLNLPVD</sequence>
<dbReference type="Proteomes" id="UP000245607">
    <property type="component" value="Unassembled WGS sequence"/>
</dbReference>
<dbReference type="AlphaFoldDB" id="A0A2U2M8I8"/>
<gene>
    <name evidence="1" type="ORF">DB362_04450</name>
</gene>
<proteinExistence type="predicted"/>
<name>A0A2U2M8I8_9LACO</name>
<comment type="caution">
    <text evidence="1">The sequence shown here is derived from an EMBL/GenBank/DDBJ whole genome shotgun (WGS) entry which is preliminary data.</text>
</comment>
<dbReference type="EMBL" id="QFAS01000005">
    <property type="protein sequence ID" value="PWG53174.1"/>
    <property type="molecule type" value="Genomic_DNA"/>
</dbReference>
<dbReference type="RefSeq" id="WP_109241866.1">
    <property type="nucleotide sequence ID" value="NZ_QFAS01000005.1"/>
</dbReference>
<protein>
    <submittedName>
        <fullName evidence="1">Uncharacterized protein</fullName>
    </submittedName>
</protein>
<organism evidence="1 2">
    <name type="scientific">Ligilactobacillus salivarius</name>
    <dbReference type="NCBI Taxonomy" id="1624"/>
    <lineage>
        <taxon>Bacteria</taxon>
        <taxon>Bacillati</taxon>
        <taxon>Bacillota</taxon>
        <taxon>Bacilli</taxon>
        <taxon>Lactobacillales</taxon>
        <taxon>Lactobacillaceae</taxon>
        <taxon>Ligilactobacillus</taxon>
    </lineage>
</organism>
<accession>A0A2U2M8I8</accession>
<evidence type="ECO:0000313" key="2">
    <source>
        <dbReference type="Proteomes" id="UP000245607"/>
    </source>
</evidence>
<evidence type="ECO:0000313" key="1">
    <source>
        <dbReference type="EMBL" id="PWG53174.1"/>
    </source>
</evidence>